<evidence type="ECO:0008006" key="4">
    <source>
        <dbReference type="Google" id="ProtNLM"/>
    </source>
</evidence>
<dbReference type="GO" id="GO:0008270">
    <property type="term" value="F:zinc ion binding"/>
    <property type="evidence" value="ECO:0007669"/>
    <property type="project" value="InterPro"/>
</dbReference>
<feature type="compositionally biased region" description="Low complexity" evidence="1">
    <location>
        <begin position="276"/>
        <end position="285"/>
    </location>
</feature>
<dbReference type="InterPro" id="IPR042509">
    <property type="entry name" value="ZCCHC3"/>
</dbReference>
<feature type="compositionally biased region" description="Low complexity" evidence="1">
    <location>
        <begin position="315"/>
        <end position="336"/>
    </location>
</feature>
<organism evidence="2 3">
    <name type="scientific">Rhipicephalus sanguineus</name>
    <name type="common">Brown dog tick</name>
    <name type="synonym">Ixodes sanguineus</name>
    <dbReference type="NCBI Taxonomy" id="34632"/>
    <lineage>
        <taxon>Eukaryota</taxon>
        <taxon>Metazoa</taxon>
        <taxon>Ecdysozoa</taxon>
        <taxon>Arthropoda</taxon>
        <taxon>Chelicerata</taxon>
        <taxon>Arachnida</taxon>
        <taxon>Acari</taxon>
        <taxon>Parasitiformes</taxon>
        <taxon>Ixodida</taxon>
        <taxon>Ixodoidea</taxon>
        <taxon>Ixodidae</taxon>
        <taxon>Rhipicephalinae</taxon>
        <taxon>Rhipicephalus</taxon>
        <taxon>Rhipicephalus</taxon>
    </lineage>
</organism>
<gene>
    <name evidence="2" type="ORF">HPB52_003626</name>
</gene>
<feature type="compositionally biased region" description="Basic and acidic residues" evidence="1">
    <location>
        <begin position="345"/>
        <end position="356"/>
    </location>
</feature>
<reference evidence="2" key="1">
    <citation type="journal article" date="2020" name="Cell">
        <title>Large-Scale Comparative Analyses of Tick Genomes Elucidate Their Genetic Diversity and Vector Capacities.</title>
        <authorList>
            <consortium name="Tick Genome and Microbiome Consortium (TIGMIC)"/>
            <person name="Jia N."/>
            <person name="Wang J."/>
            <person name="Shi W."/>
            <person name="Du L."/>
            <person name="Sun Y."/>
            <person name="Zhan W."/>
            <person name="Jiang J.F."/>
            <person name="Wang Q."/>
            <person name="Zhang B."/>
            <person name="Ji P."/>
            <person name="Bell-Sakyi L."/>
            <person name="Cui X.M."/>
            <person name="Yuan T.T."/>
            <person name="Jiang B.G."/>
            <person name="Yang W.F."/>
            <person name="Lam T.T."/>
            <person name="Chang Q.C."/>
            <person name="Ding S.J."/>
            <person name="Wang X.J."/>
            <person name="Zhu J.G."/>
            <person name="Ruan X.D."/>
            <person name="Zhao L."/>
            <person name="Wei J.T."/>
            <person name="Ye R.Z."/>
            <person name="Que T.C."/>
            <person name="Du C.H."/>
            <person name="Zhou Y.H."/>
            <person name="Cheng J.X."/>
            <person name="Dai P.F."/>
            <person name="Guo W.B."/>
            <person name="Han X.H."/>
            <person name="Huang E.J."/>
            <person name="Li L.F."/>
            <person name="Wei W."/>
            <person name="Gao Y.C."/>
            <person name="Liu J.Z."/>
            <person name="Shao H.Z."/>
            <person name="Wang X."/>
            <person name="Wang C.C."/>
            <person name="Yang T.C."/>
            <person name="Huo Q.B."/>
            <person name="Li W."/>
            <person name="Chen H.Y."/>
            <person name="Chen S.E."/>
            <person name="Zhou L.G."/>
            <person name="Ni X.B."/>
            <person name="Tian J.H."/>
            <person name="Sheng Y."/>
            <person name="Liu T."/>
            <person name="Pan Y.S."/>
            <person name="Xia L.Y."/>
            <person name="Li J."/>
            <person name="Zhao F."/>
            <person name="Cao W.C."/>
        </authorList>
    </citation>
    <scope>NUCLEOTIDE SEQUENCE</scope>
    <source>
        <strain evidence="2">Rsan-2018</strain>
    </source>
</reference>
<evidence type="ECO:0000313" key="2">
    <source>
        <dbReference type="EMBL" id="KAH7935061.1"/>
    </source>
</evidence>
<feature type="region of interest" description="Disordered" evidence="1">
    <location>
        <begin position="245"/>
        <end position="501"/>
    </location>
</feature>
<comment type="caution">
    <text evidence="2">The sequence shown here is derived from an EMBL/GenBank/DDBJ whole genome shotgun (WGS) entry which is preliminary data.</text>
</comment>
<proteinExistence type="predicted"/>
<sequence>MAAVHSNLPVRENSFFFNAPDGDVSIDDLIDAIEITAGEDSVHVLQHMGGSRFLVCTRNAAQATKLMVAEGFMLRNERVAVEAVGPPITFVNVFRYPAYLPDDPLTNALAQFGKVKSVAFATYNRQNKLNGVRVVRMEMSKPVPNFTTVAGHRVMFEYRGMRRVCARCSEVGHMASACTTPYCKRCGTFGHDTEGCEAECKRCGGKHGTRDCFRKRSYVAAARGLLTAHETASNQDRASVLNFSDGRSERSSLQVLHPRTPARTPSNAPTHRDTTHTVTSDTTNTEPSTLSIPAAQPVNAEDTGSADTRGDLALGSGSESSSPDSSRDSWVVVSSGPEDQASLPKGEETTDNEGHGAPEVTDESFPPLHAGNTRPPSFDDIPIKSCGRYIPPVDKARGTPAALPGPSRQSPPTSKAEVAPAPGKTHPPGQEQRHRSRSRQRSADGTEDRTAGKAANAETAPRRSGPPGGSSDSDAPARNQPKRPRKGSVGDGAPQPSDDVA</sequence>
<dbReference type="PANTHER" id="PTHR22639:SF3">
    <property type="entry name" value="ZINC FINGER CCHC DOMAIN-CONTAINING PROTEIN 3"/>
    <property type="match status" value="1"/>
</dbReference>
<dbReference type="GO" id="GO:0003723">
    <property type="term" value="F:RNA binding"/>
    <property type="evidence" value="ECO:0007669"/>
    <property type="project" value="InterPro"/>
</dbReference>
<evidence type="ECO:0000313" key="3">
    <source>
        <dbReference type="Proteomes" id="UP000821837"/>
    </source>
</evidence>
<reference evidence="2" key="2">
    <citation type="submission" date="2021-09" db="EMBL/GenBank/DDBJ databases">
        <authorList>
            <person name="Jia N."/>
            <person name="Wang J."/>
            <person name="Shi W."/>
            <person name="Du L."/>
            <person name="Sun Y."/>
            <person name="Zhan W."/>
            <person name="Jiang J."/>
            <person name="Wang Q."/>
            <person name="Zhang B."/>
            <person name="Ji P."/>
            <person name="Sakyi L.B."/>
            <person name="Cui X."/>
            <person name="Yuan T."/>
            <person name="Jiang B."/>
            <person name="Yang W."/>
            <person name="Lam T.T.-Y."/>
            <person name="Chang Q."/>
            <person name="Ding S."/>
            <person name="Wang X."/>
            <person name="Zhu J."/>
            <person name="Ruan X."/>
            <person name="Zhao L."/>
            <person name="Wei J."/>
            <person name="Que T."/>
            <person name="Du C."/>
            <person name="Cheng J."/>
            <person name="Dai P."/>
            <person name="Han X."/>
            <person name="Huang E."/>
            <person name="Gao Y."/>
            <person name="Liu J."/>
            <person name="Shao H."/>
            <person name="Ye R."/>
            <person name="Li L."/>
            <person name="Wei W."/>
            <person name="Wang X."/>
            <person name="Wang C."/>
            <person name="Huo Q."/>
            <person name="Li W."/>
            <person name="Guo W."/>
            <person name="Chen H."/>
            <person name="Chen S."/>
            <person name="Zhou L."/>
            <person name="Zhou L."/>
            <person name="Ni X."/>
            <person name="Tian J."/>
            <person name="Zhou Y."/>
            <person name="Sheng Y."/>
            <person name="Liu T."/>
            <person name="Pan Y."/>
            <person name="Xia L."/>
            <person name="Li J."/>
            <person name="Zhao F."/>
            <person name="Cao W."/>
        </authorList>
    </citation>
    <scope>NUCLEOTIDE SEQUENCE</scope>
    <source>
        <strain evidence="2">Rsan-2018</strain>
        <tissue evidence="2">Larvae</tissue>
    </source>
</reference>
<dbReference type="SUPFAM" id="SSF57756">
    <property type="entry name" value="Retrovirus zinc finger-like domains"/>
    <property type="match status" value="1"/>
</dbReference>
<dbReference type="EMBL" id="JABSTV010001255">
    <property type="protein sequence ID" value="KAH7935061.1"/>
    <property type="molecule type" value="Genomic_DNA"/>
</dbReference>
<keyword evidence="3" id="KW-1185">Reference proteome</keyword>
<dbReference type="InterPro" id="IPR036875">
    <property type="entry name" value="Znf_CCHC_sf"/>
</dbReference>
<protein>
    <recommendedName>
        <fullName evidence="4">CCHC-type domain-containing protein</fullName>
    </recommendedName>
</protein>
<dbReference type="PANTHER" id="PTHR22639">
    <property type="entry name" value="GAG-RELATED PROTEIN"/>
    <property type="match status" value="1"/>
</dbReference>
<dbReference type="AlphaFoldDB" id="A0A9D4PC00"/>
<feature type="compositionally biased region" description="Low complexity" evidence="1">
    <location>
        <begin position="462"/>
        <end position="477"/>
    </location>
</feature>
<evidence type="ECO:0000256" key="1">
    <source>
        <dbReference type="SAM" id="MobiDB-lite"/>
    </source>
</evidence>
<name>A0A9D4PC00_RHISA</name>
<accession>A0A9D4PC00</accession>
<dbReference type="GO" id="GO:0002218">
    <property type="term" value="P:activation of innate immune response"/>
    <property type="evidence" value="ECO:0007669"/>
    <property type="project" value="InterPro"/>
</dbReference>
<dbReference type="GO" id="GO:0003690">
    <property type="term" value="F:double-stranded DNA binding"/>
    <property type="evidence" value="ECO:0007669"/>
    <property type="project" value="InterPro"/>
</dbReference>
<feature type="compositionally biased region" description="Basic and acidic residues" evidence="1">
    <location>
        <begin position="441"/>
        <end position="451"/>
    </location>
</feature>
<dbReference type="Proteomes" id="UP000821837">
    <property type="component" value="Unassembled WGS sequence"/>
</dbReference>